<evidence type="ECO:0000313" key="2">
    <source>
        <dbReference type="Proteomes" id="UP000325218"/>
    </source>
</evidence>
<dbReference type="RefSeq" id="WP_148456711.1">
    <property type="nucleotide sequence ID" value="NZ_VSDO01000005.1"/>
</dbReference>
<evidence type="ECO:0000313" key="1">
    <source>
        <dbReference type="EMBL" id="TYA10752.1"/>
    </source>
</evidence>
<organism evidence="1 2">
    <name type="scientific">Paenibacillus faecis</name>
    <dbReference type="NCBI Taxonomy" id="862114"/>
    <lineage>
        <taxon>Bacteria</taxon>
        <taxon>Bacillati</taxon>
        <taxon>Bacillota</taxon>
        <taxon>Bacilli</taxon>
        <taxon>Bacillales</taxon>
        <taxon>Paenibacillaceae</taxon>
        <taxon>Paenibacillus</taxon>
    </lineage>
</organism>
<dbReference type="AlphaFoldDB" id="A0A5D0CM73"/>
<dbReference type="OrthoDB" id="2543821at2"/>
<dbReference type="Proteomes" id="UP000325218">
    <property type="component" value="Unassembled WGS sequence"/>
</dbReference>
<gene>
    <name evidence="1" type="ORF">FRY98_23510</name>
</gene>
<sequence>MRWKREASLAERVSAVNEVFRYLTQDHETEEYLTFFTLLEKMKNIPPLLDFYGEEFVQYLIELLPKIEDKYDRALLIETLVQCFYSCEAVDKSYCLELLDEYMLCVREYAANIDDIIQCLYGFFHAGISKSEAVVKLVENLDSKEYLLRILSRLEIDDSVNVSKDRSEWLAEAKELSSISWRSGIIAQFLLLVHPHVRKYAEVSQITFLYDSYAGVYADCWPRGLLPNRKETLIAANVLSIKEIRILERLDELINTQKKDLDSPEVRKLYDDFFEGKDPFEVIFSLQGKE</sequence>
<reference evidence="1 2" key="1">
    <citation type="submission" date="2019-08" db="EMBL/GenBank/DDBJ databases">
        <title>Genome sequencing of Paenibacillus faecis DSM 23593(T).</title>
        <authorList>
            <person name="Kook J.-K."/>
            <person name="Park S.-N."/>
            <person name="Lim Y.K."/>
        </authorList>
    </citation>
    <scope>NUCLEOTIDE SEQUENCE [LARGE SCALE GENOMIC DNA]</scope>
    <source>
        <strain evidence="1 2">DSM 23593</strain>
    </source>
</reference>
<dbReference type="EMBL" id="VSDO01000005">
    <property type="protein sequence ID" value="TYA10752.1"/>
    <property type="molecule type" value="Genomic_DNA"/>
</dbReference>
<comment type="caution">
    <text evidence="1">The sequence shown here is derived from an EMBL/GenBank/DDBJ whole genome shotgun (WGS) entry which is preliminary data.</text>
</comment>
<accession>A0A5D0CM73</accession>
<keyword evidence="2" id="KW-1185">Reference proteome</keyword>
<name>A0A5D0CM73_9BACL</name>
<proteinExistence type="predicted"/>
<protein>
    <submittedName>
        <fullName evidence="1">Uncharacterized protein</fullName>
    </submittedName>
</protein>